<organism evidence="7 8">
    <name type="scientific">Aspergillus wentii DTO 134E9</name>
    <dbReference type="NCBI Taxonomy" id="1073089"/>
    <lineage>
        <taxon>Eukaryota</taxon>
        <taxon>Fungi</taxon>
        <taxon>Dikarya</taxon>
        <taxon>Ascomycota</taxon>
        <taxon>Pezizomycotina</taxon>
        <taxon>Eurotiomycetes</taxon>
        <taxon>Eurotiomycetidae</taxon>
        <taxon>Eurotiales</taxon>
        <taxon>Aspergillaceae</taxon>
        <taxon>Aspergillus</taxon>
        <taxon>Aspergillus subgen. Cremei</taxon>
    </lineage>
</organism>
<evidence type="ECO:0000256" key="2">
    <source>
        <dbReference type="ARBA" id="ARBA00022963"/>
    </source>
</evidence>
<feature type="active site" description="Nucleophile" evidence="4">
    <location>
        <position position="422"/>
    </location>
</feature>
<dbReference type="PANTHER" id="PTHR24185">
    <property type="entry name" value="CALCIUM-INDEPENDENT PHOSPHOLIPASE A2-GAMMA"/>
    <property type="match status" value="1"/>
</dbReference>
<dbReference type="EMBL" id="KV878211">
    <property type="protein sequence ID" value="OJJ36419.1"/>
    <property type="molecule type" value="Genomic_DNA"/>
</dbReference>
<keyword evidence="3 4" id="KW-0443">Lipid metabolism</keyword>
<evidence type="ECO:0000313" key="8">
    <source>
        <dbReference type="Proteomes" id="UP000184383"/>
    </source>
</evidence>
<dbReference type="VEuPathDB" id="FungiDB:ASPWEDRAFT_25895"/>
<evidence type="ECO:0000256" key="1">
    <source>
        <dbReference type="ARBA" id="ARBA00022801"/>
    </source>
</evidence>
<feature type="short sequence motif" description="GXSXG" evidence="4">
    <location>
        <begin position="420"/>
        <end position="424"/>
    </location>
</feature>
<dbReference type="GO" id="GO:0019369">
    <property type="term" value="P:arachidonate metabolic process"/>
    <property type="evidence" value="ECO:0007669"/>
    <property type="project" value="TreeGrafter"/>
</dbReference>
<dbReference type="GO" id="GO:0047499">
    <property type="term" value="F:calcium-independent phospholipase A2 activity"/>
    <property type="evidence" value="ECO:0007669"/>
    <property type="project" value="TreeGrafter"/>
</dbReference>
<reference evidence="8" key="1">
    <citation type="journal article" date="2017" name="Genome Biol.">
        <title>Comparative genomics reveals high biological diversity and specific adaptations in the industrially and medically important fungal genus Aspergillus.</title>
        <authorList>
            <person name="de Vries R.P."/>
            <person name="Riley R."/>
            <person name="Wiebenga A."/>
            <person name="Aguilar-Osorio G."/>
            <person name="Amillis S."/>
            <person name="Uchima C.A."/>
            <person name="Anderluh G."/>
            <person name="Asadollahi M."/>
            <person name="Askin M."/>
            <person name="Barry K."/>
            <person name="Battaglia E."/>
            <person name="Bayram O."/>
            <person name="Benocci T."/>
            <person name="Braus-Stromeyer S.A."/>
            <person name="Caldana C."/>
            <person name="Canovas D."/>
            <person name="Cerqueira G.C."/>
            <person name="Chen F."/>
            <person name="Chen W."/>
            <person name="Choi C."/>
            <person name="Clum A."/>
            <person name="Dos Santos R.A."/>
            <person name="Damasio A.R."/>
            <person name="Diallinas G."/>
            <person name="Emri T."/>
            <person name="Fekete E."/>
            <person name="Flipphi M."/>
            <person name="Freyberg S."/>
            <person name="Gallo A."/>
            <person name="Gournas C."/>
            <person name="Habgood R."/>
            <person name="Hainaut M."/>
            <person name="Harispe M.L."/>
            <person name="Henrissat B."/>
            <person name="Hilden K.S."/>
            <person name="Hope R."/>
            <person name="Hossain A."/>
            <person name="Karabika E."/>
            <person name="Karaffa L."/>
            <person name="Karanyi Z."/>
            <person name="Krasevec N."/>
            <person name="Kuo A."/>
            <person name="Kusch H."/>
            <person name="LaButti K."/>
            <person name="Lagendijk E.L."/>
            <person name="Lapidus A."/>
            <person name="Levasseur A."/>
            <person name="Lindquist E."/>
            <person name="Lipzen A."/>
            <person name="Logrieco A.F."/>
            <person name="MacCabe A."/>
            <person name="Maekelae M.R."/>
            <person name="Malavazi I."/>
            <person name="Melin P."/>
            <person name="Meyer V."/>
            <person name="Mielnichuk N."/>
            <person name="Miskei M."/>
            <person name="Molnar A.P."/>
            <person name="Mule G."/>
            <person name="Ngan C.Y."/>
            <person name="Orejas M."/>
            <person name="Orosz E."/>
            <person name="Ouedraogo J.P."/>
            <person name="Overkamp K.M."/>
            <person name="Park H.-S."/>
            <person name="Perrone G."/>
            <person name="Piumi F."/>
            <person name="Punt P.J."/>
            <person name="Ram A.F."/>
            <person name="Ramon A."/>
            <person name="Rauscher S."/>
            <person name="Record E."/>
            <person name="Riano-Pachon D.M."/>
            <person name="Robert V."/>
            <person name="Roehrig J."/>
            <person name="Ruller R."/>
            <person name="Salamov A."/>
            <person name="Salih N.S."/>
            <person name="Samson R.A."/>
            <person name="Sandor E."/>
            <person name="Sanguinetti M."/>
            <person name="Schuetze T."/>
            <person name="Sepcic K."/>
            <person name="Shelest E."/>
            <person name="Sherlock G."/>
            <person name="Sophianopoulou V."/>
            <person name="Squina F.M."/>
            <person name="Sun H."/>
            <person name="Susca A."/>
            <person name="Todd R.B."/>
            <person name="Tsang A."/>
            <person name="Unkles S.E."/>
            <person name="van de Wiele N."/>
            <person name="van Rossen-Uffink D."/>
            <person name="Oliveira J.V."/>
            <person name="Vesth T.C."/>
            <person name="Visser J."/>
            <person name="Yu J.-H."/>
            <person name="Zhou M."/>
            <person name="Andersen M.R."/>
            <person name="Archer D.B."/>
            <person name="Baker S.E."/>
            <person name="Benoit I."/>
            <person name="Brakhage A.A."/>
            <person name="Braus G.H."/>
            <person name="Fischer R."/>
            <person name="Frisvad J.C."/>
            <person name="Goldman G.H."/>
            <person name="Houbraken J."/>
            <person name="Oakley B."/>
            <person name="Pocsi I."/>
            <person name="Scazzocchio C."/>
            <person name="Seiboth B."/>
            <person name="vanKuyk P.A."/>
            <person name="Wortman J."/>
            <person name="Dyer P.S."/>
            <person name="Grigoriev I.V."/>
        </authorList>
    </citation>
    <scope>NUCLEOTIDE SEQUENCE [LARGE SCALE GENOMIC DNA]</scope>
    <source>
        <strain evidence="8">DTO 134E9</strain>
    </source>
</reference>
<dbReference type="AlphaFoldDB" id="A0A1L9RN89"/>
<keyword evidence="2 4" id="KW-0442">Lipid degradation</keyword>
<feature type="domain" description="PNPLA" evidence="6">
    <location>
        <begin position="374"/>
        <end position="579"/>
    </location>
</feature>
<dbReference type="GeneID" id="63748633"/>
<evidence type="ECO:0000256" key="5">
    <source>
        <dbReference type="SAM" id="MobiDB-lite"/>
    </source>
</evidence>
<evidence type="ECO:0000259" key="6">
    <source>
        <dbReference type="PROSITE" id="PS51635"/>
    </source>
</evidence>
<accession>A0A1L9RN89</accession>
<dbReference type="GO" id="GO:0016042">
    <property type="term" value="P:lipid catabolic process"/>
    <property type="evidence" value="ECO:0007669"/>
    <property type="project" value="UniProtKB-UniRule"/>
</dbReference>
<dbReference type="RefSeq" id="XP_040690095.1">
    <property type="nucleotide sequence ID" value="XM_040832785.1"/>
</dbReference>
<proteinExistence type="predicted"/>
<evidence type="ECO:0000313" key="7">
    <source>
        <dbReference type="EMBL" id="OJJ36419.1"/>
    </source>
</evidence>
<dbReference type="GO" id="GO:0016020">
    <property type="term" value="C:membrane"/>
    <property type="evidence" value="ECO:0007669"/>
    <property type="project" value="TreeGrafter"/>
</dbReference>
<dbReference type="Proteomes" id="UP000184383">
    <property type="component" value="Unassembled WGS sequence"/>
</dbReference>
<dbReference type="Gene3D" id="3.40.1090.10">
    <property type="entry name" value="Cytosolic phospholipase A2 catalytic domain"/>
    <property type="match status" value="1"/>
</dbReference>
<feature type="region of interest" description="Disordered" evidence="5">
    <location>
        <begin position="1"/>
        <end position="30"/>
    </location>
</feature>
<dbReference type="InterPro" id="IPR002641">
    <property type="entry name" value="PNPLA_dom"/>
</dbReference>
<dbReference type="Pfam" id="PF01734">
    <property type="entry name" value="Patatin"/>
    <property type="match status" value="1"/>
</dbReference>
<gene>
    <name evidence="7" type="ORF">ASPWEDRAFT_25895</name>
</gene>
<sequence>MSKIPMDSLDQEQQSDRDSGIVTTGTSENSQRSVSRLPLLKLDFGTVGGENLTAARLHVVNDSFFENESAPRNGDQRVNIIAIHELAGSWNKSWTSKETSFFWLRDSLPEHLPKGARILSFGYSGTPKAAADALLSELVDDRAKTSYFWGLFVSTHLTFNQRQRVSEIHSSIKGFVFLGVDHYNVIDIQVIRSLALGTALPRVISWGLSNQWIVQWYIEDWRNQIPRINYQFASLGGERLPVACFWEAVPTTTNLVTRESSVLIPKDAATLDLPWVENWHLNKNHANLARYDSDDSDCRRLIHSISYIIRQIQDPMVSKAPGLRNENSEVAQILPNVPTIKQSFQDSSEAIALPAPVHLVDDHASSETPGLRILSLDGGGVRGLFSTIVLEAIMEKVRQYDLPNSPDALRPCDYFDLIGGTSTGGLLAIMLGRLTMASTIFKKGRWRSWGPDYLYFAFNRPWFSGDILKGAIQEVVSQWLSTPEKESLKQGHIVPSEAFLGGLQDTQCKTFVCAVLEGSDKVERLRAYDSSAGGATRCKIWQACRATSAAPLYFPEIEINGQKYWDGGMMSNNPIFEVYDEAKNVCEGRSFDAIVSIGTGKPQHMNPAQGFGIVKYMAAQMTNTEGKHEEFMAKRRVGGLYSRLNEVHDLHKIGMDDWKQLNKVEELALRFIASPEGKTEIDNCARRIARRRNSQF</sequence>
<dbReference type="OrthoDB" id="1658288at2759"/>
<dbReference type="GO" id="GO:0046486">
    <property type="term" value="P:glycerolipid metabolic process"/>
    <property type="evidence" value="ECO:0007669"/>
    <property type="project" value="UniProtKB-ARBA"/>
</dbReference>
<feature type="compositionally biased region" description="Polar residues" evidence="5">
    <location>
        <begin position="21"/>
        <end position="30"/>
    </location>
</feature>
<dbReference type="InterPro" id="IPR016035">
    <property type="entry name" value="Acyl_Trfase/lysoPLipase"/>
</dbReference>
<keyword evidence="1 4" id="KW-0378">Hydrolase</keyword>
<evidence type="ECO:0000256" key="4">
    <source>
        <dbReference type="PROSITE-ProRule" id="PRU01161"/>
    </source>
</evidence>
<feature type="short sequence motif" description="DGA/G" evidence="4">
    <location>
        <begin position="566"/>
        <end position="568"/>
    </location>
</feature>
<protein>
    <recommendedName>
        <fullName evidence="6">PNPLA domain-containing protein</fullName>
    </recommendedName>
</protein>
<feature type="short sequence motif" description="GXGXXG" evidence="4">
    <location>
        <begin position="378"/>
        <end position="383"/>
    </location>
</feature>
<evidence type="ECO:0000256" key="3">
    <source>
        <dbReference type="ARBA" id="ARBA00023098"/>
    </source>
</evidence>
<keyword evidence="8" id="KW-1185">Reference proteome</keyword>
<dbReference type="SUPFAM" id="SSF52151">
    <property type="entry name" value="FabD/lysophospholipase-like"/>
    <property type="match status" value="1"/>
</dbReference>
<feature type="active site" description="Proton acceptor" evidence="4">
    <location>
        <position position="566"/>
    </location>
</feature>
<name>A0A1L9RN89_ASPWE</name>
<dbReference type="STRING" id="1073089.A0A1L9RN89"/>
<dbReference type="PROSITE" id="PS51635">
    <property type="entry name" value="PNPLA"/>
    <property type="match status" value="1"/>
</dbReference>
<dbReference type="PANTHER" id="PTHR24185:SF1">
    <property type="entry name" value="CALCIUM-INDEPENDENT PHOSPHOLIPASE A2-GAMMA"/>
    <property type="match status" value="1"/>
</dbReference>